<name>A0A8S9FR93_BRACR</name>
<sequence>MKASPNPTDESSSLSFTSLLTVLSSNSWRPPWGYGEVSSKKIKLESVLSSFDRSVVTRPSCRHSAQIVLSQSLGSISRGHSLALLTRRRSFCRHSIVLSSLDLLSSLDRSVVTRPLCRHLKVLSSLDSSVVTRQFCRHSTVLSSLDSYVVTRRFCRHLIILLSLDRSVVTQRRSFSCSYSAQIVLSQSLRSISHGHSTRSLAVTRCRSFSRSLSARSLVVTRSLSSLGADRYVVTRSFCRHLTVMSSFDRYVVV</sequence>
<evidence type="ECO:0000313" key="1">
    <source>
        <dbReference type="EMBL" id="KAF2534538.1"/>
    </source>
</evidence>
<dbReference type="AlphaFoldDB" id="A0A8S9FR93"/>
<accession>A0A8S9FR93</accession>
<protein>
    <submittedName>
        <fullName evidence="1">Uncharacterized protein</fullName>
    </submittedName>
</protein>
<comment type="caution">
    <text evidence="1">The sequence shown here is derived from an EMBL/GenBank/DDBJ whole genome shotgun (WGS) entry which is preliminary data.</text>
</comment>
<organism evidence="1">
    <name type="scientific">Brassica cretica</name>
    <name type="common">Mustard</name>
    <dbReference type="NCBI Taxonomy" id="69181"/>
    <lineage>
        <taxon>Eukaryota</taxon>
        <taxon>Viridiplantae</taxon>
        <taxon>Streptophyta</taxon>
        <taxon>Embryophyta</taxon>
        <taxon>Tracheophyta</taxon>
        <taxon>Spermatophyta</taxon>
        <taxon>Magnoliopsida</taxon>
        <taxon>eudicotyledons</taxon>
        <taxon>Gunneridae</taxon>
        <taxon>Pentapetalae</taxon>
        <taxon>rosids</taxon>
        <taxon>malvids</taxon>
        <taxon>Brassicales</taxon>
        <taxon>Brassicaceae</taxon>
        <taxon>Brassiceae</taxon>
        <taxon>Brassica</taxon>
    </lineage>
</organism>
<proteinExistence type="predicted"/>
<gene>
    <name evidence="1" type="ORF">F2Q70_00029894</name>
</gene>
<dbReference type="EMBL" id="QGKY02002305">
    <property type="protein sequence ID" value="KAF2534538.1"/>
    <property type="molecule type" value="Genomic_DNA"/>
</dbReference>
<reference evidence="1" key="1">
    <citation type="submission" date="2019-12" db="EMBL/GenBank/DDBJ databases">
        <title>Genome sequencing and annotation of Brassica cretica.</title>
        <authorList>
            <person name="Studholme D.J."/>
            <person name="Sarris P.F."/>
        </authorList>
    </citation>
    <scope>NUCLEOTIDE SEQUENCE</scope>
    <source>
        <strain evidence="1">PFS-102/07</strain>
        <tissue evidence="1">Leaf</tissue>
    </source>
</reference>